<dbReference type="Gene3D" id="2.130.10.10">
    <property type="entry name" value="YVTN repeat-like/Quinoprotein amine dehydrogenase"/>
    <property type="match status" value="3"/>
</dbReference>
<evidence type="ECO:0000256" key="4">
    <source>
        <dbReference type="ARBA" id="ARBA00005881"/>
    </source>
</evidence>
<keyword evidence="10" id="KW-0539">Nucleus</keyword>
<evidence type="ECO:0000256" key="1">
    <source>
        <dbReference type="ARBA" id="ARBA00004123"/>
    </source>
</evidence>
<dbReference type="Pfam" id="PF00400">
    <property type="entry name" value="WD40"/>
    <property type="match status" value="3"/>
</dbReference>
<evidence type="ECO:0000256" key="5">
    <source>
        <dbReference type="ARBA" id="ARBA00020267"/>
    </source>
</evidence>
<dbReference type="Proteomes" id="UP001054889">
    <property type="component" value="Unassembled WGS sequence"/>
</dbReference>
<accession>A0AAV5E044</accession>
<evidence type="ECO:0000313" key="13">
    <source>
        <dbReference type="Proteomes" id="UP001054889"/>
    </source>
</evidence>
<dbReference type="InterPro" id="IPR037289">
    <property type="entry name" value="Elp2"/>
</dbReference>
<gene>
    <name evidence="12" type="primary">gb02808</name>
    <name evidence="12" type="ORF">PR202_gb02808</name>
</gene>
<evidence type="ECO:0000256" key="3">
    <source>
        <dbReference type="ARBA" id="ARBA00005043"/>
    </source>
</evidence>
<dbReference type="GO" id="GO:0005634">
    <property type="term" value="C:nucleus"/>
    <property type="evidence" value="ECO:0007669"/>
    <property type="project" value="UniProtKB-SubCell"/>
</dbReference>
<dbReference type="SUPFAM" id="SSF50978">
    <property type="entry name" value="WD40 repeat-like"/>
    <property type="match status" value="1"/>
</dbReference>
<feature type="repeat" description="WD" evidence="11">
    <location>
        <begin position="145"/>
        <end position="186"/>
    </location>
</feature>
<evidence type="ECO:0000313" key="12">
    <source>
        <dbReference type="EMBL" id="GJN15863.1"/>
    </source>
</evidence>
<dbReference type="SMART" id="SM00320">
    <property type="entry name" value="WD40"/>
    <property type="match status" value="5"/>
</dbReference>
<dbReference type="AlphaFoldDB" id="A0AAV5E044"/>
<keyword evidence="13" id="KW-1185">Reference proteome</keyword>
<protein>
    <recommendedName>
        <fullName evidence="5">Elongator complex protein 2</fullName>
    </recommendedName>
</protein>
<dbReference type="PRINTS" id="PR00320">
    <property type="entry name" value="GPROTEINBRPT"/>
</dbReference>
<evidence type="ECO:0000256" key="6">
    <source>
        <dbReference type="ARBA" id="ARBA00022490"/>
    </source>
</evidence>
<dbReference type="InterPro" id="IPR036322">
    <property type="entry name" value="WD40_repeat_dom_sf"/>
</dbReference>
<dbReference type="GO" id="GO:0005737">
    <property type="term" value="C:cytoplasm"/>
    <property type="evidence" value="ECO:0007669"/>
    <property type="project" value="UniProtKB-SubCell"/>
</dbReference>
<dbReference type="GO" id="GO:0033588">
    <property type="term" value="C:elongator holoenzyme complex"/>
    <property type="evidence" value="ECO:0007669"/>
    <property type="project" value="InterPro"/>
</dbReference>
<comment type="similarity">
    <text evidence="4">Belongs to the WD repeat ELP2 family.</text>
</comment>
<dbReference type="PANTHER" id="PTHR44111">
    <property type="entry name" value="ELONGATOR COMPLEX PROTEIN 2"/>
    <property type="match status" value="1"/>
</dbReference>
<dbReference type="PROSITE" id="PS50294">
    <property type="entry name" value="WD_REPEATS_REGION"/>
    <property type="match status" value="1"/>
</dbReference>
<sequence length="339" mass="36963">MSPAAGEQAGSHGEGKGVEAERVFIGAGCNRVVNNVSWGACGLVAFGAQNAVALFSPLRGEIVTTLPGHKAAVNCTLWLPTKKDVLQARSRETHYLLSGSADGAIMVWKIGSGKGEWAADLQAQSAPVAEIWLWEVGTWKAVGRLQSHNLTVTQMEFSHDNTFLLSVSRDRHLSIFSIRKTEDGVEHQLVAKHEAHKRIIWACSWNPFGYEFATGSRDKTVKIWCVKDASSVKLLATLPQFRDSVTALAWMGCDRASNAGILAVGMDNGLIELWSIAGEGHSSPISTVCLHKFDPLLCHVSTVHCLRWRRPDSSNEKSAHELASSGADHCVRVFEIRDK</sequence>
<reference evidence="12" key="2">
    <citation type="submission" date="2021-12" db="EMBL/GenBank/DDBJ databases">
        <title>Resequencing data analysis of finger millet.</title>
        <authorList>
            <person name="Hatakeyama M."/>
            <person name="Aluri S."/>
            <person name="Balachadran M.T."/>
            <person name="Sivarajan S.R."/>
            <person name="Poveda L."/>
            <person name="Shimizu-Inatsugi R."/>
            <person name="Schlapbach R."/>
            <person name="Sreeman S.M."/>
            <person name="Shimizu K.K."/>
        </authorList>
    </citation>
    <scope>NUCLEOTIDE SEQUENCE</scope>
</reference>
<dbReference type="PANTHER" id="PTHR44111:SF1">
    <property type="entry name" value="ELONGATOR COMPLEX PROTEIN 2"/>
    <property type="match status" value="1"/>
</dbReference>
<evidence type="ECO:0000256" key="11">
    <source>
        <dbReference type="PROSITE-ProRule" id="PRU00221"/>
    </source>
</evidence>
<evidence type="ECO:0000256" key="7">
    <source>
        <dbReference type="ARBA" id="ARBA00022574"/>
    </source>
</evidence>
<keyword evidence="7 11" id="KW-0853">WD repeat</keyword>
<dbReference type="PROSITE" id="PS50082">
    <property type="entry name" value="WD_REPEATS_2"/>
    <property type="match status" value="2"/>
</dbReference>
<dbReference type="EMBL" id="BQKI01000072">
    <property type="protein sequence ID" value="GJN15863.1"/>
    <property type="molecule type" value="Genomic_DNA"/>
</dbReference>
<evidence type="ECO:0000256" key="10">
    <source>
        <dbReference type="ARBA" id="ARBA00023242"/>
    </source>
</evidence>
<dbReference type="InterPro" id="IPR020472">
    <property type="entry name" value="WD40_PAC1"/>
</dbReference>
<proteinExistence type="inferred from homology"/>
<evidence type="ECO:0000256" key="9">
    <source>
        <dbReference type="ARBA" id="ARBA00022737"/>
    </source>
</evidence>
<dbReference type="InterPro" id="IPR015943">
    <property type="entry name" value="WD40/YVTN_repeat-like_dom_sf"/>
</dbReference>
<evidence type="ECO:0000256" key="2">
    <source>
        <dbReference type="ARBA" id="ARBA00004496"/>
    </source>
</evidence>
<keyword evidence="9" id="KW-0677">Repeat</keyword>
<evidence type="ECO:0000256" key="8">
    <source>
        <dbReference type="ARBA" id="ARBA00022694"/>
    </source>
</evidence>
<comment type="subcellular location">
    <subcellularLocation>
        <location evidence="2">Cytoplasm</location>
    </subcellularLocation>
    <subcellularLocation>
        <location evidence="1">Nucleus</location>
    </subcellularLocation>
</comment>
<name>A0AAV5E044_ELECO</name>
<keyword evidence="8" id="KW-0819">tRNA processing</keyword>
<reference evidence="12" key="1">
    <citation type="journal article" date="2018" name="DNA Res.">
        <title>Multiple hybrid de novo genome assembly of finger millet, an orphan allotetraploid crop.</title>
        <authorList>
            <person name="Hatakeyama M."/>
            <person name="Aluri S."/>
            <person name="Balachadran M.T."/>
            <person name="Sivarajan S.R."/>
            <person name="Patrignani A."/>
            <person name="Gruter S."/>
            <person name="Poveda L."/>
            <person name="Shimizu-Inatsugi R."/>
            <person name="Baeten J."/>
            <person name="Francoijs K.J."/>
            <person name="Nataraja K.N."/>
            <person name="Reddy Y.A.N."/>
            <person name="Phadnis S."/>
            <person name="Ravikumar R.L."/>
            <person name="Schlapbach R."/>
            <person name="Sreeman S.M."/>
            <person name="Shimizu K.K."/>
        </authorList>
    </citation>
    <scope>NUCLEOTIDE SEQUENCE</scope>
</reference>
<keyword evidence="6" id="KW-0963">Cytoplasm</keyword>
<comment type="caution">
    <text evidence="12">The sequence shown here is derived from an EMBL/GenBank/DDBJ whole genome shotgun (WGS) entry which is preliminary data.</text>
</comment>
<comment type="pathway">
    <text evidence="3">tRNA modification; 5-methoxycarbonylmethyl-2-thiouridine-tRNA biosynthesis.</text>
</comment>
<dbReference type="GO" id="GO:0002098">
    <property type="term" value="P:tRNA wobble uridine modification"/>
    <property type="evidence" value="ECO:0007669"/>
    <property type="project" value="InterPro"/>
</dbReference>
<feature type="repeat" description="WD" evidence="11">
    <location>
        <begin position="193"/>
        <end position="234"/>
    </location>
</feature>
<dbReference type="InterPro" id="IPR001680">
    <property type="entry name" value="WD40_rpt"/>
</dbReference>
<organism evidence="12 13">
    <name type="scientific">Eleusine coracana subsp. coracana</name>
    <dbReference type="NCBI Taxonomy" id="191504"/>
    <lineage>
        <taxon>Eukaryota</taxon>
        <taxon>Viridiplantae</taxon>
        <taxon>Streptophyta</taxon>
        <taxon>Embryophyta</taxon>
        <taxon>Tracheophyta</taxon>
        <taxon>Spermatophyta</taxon>
        <taxon>Magnoliopsida</taxon>
        <taxon>Liliopsida</taxon>
        <taxon>Poales</taxon>
        <taxon>Poaceae</taxon>
        <taxon>PACMAD clade</taxon>
        <taxon>Chloridoideae</taxon>
        <taxon>Cynodonteae</taxon>
        <taxon>Eleusininae</taxon>
        <taxon>Eleusine</taxon>
    </lineage>
</organism>